<feature type="compositionally biased region" description="Polar residues" evidence="10">
    <location>
        <begin position="207"/>
        <end position="217"/>
    </location>
</feature>
<evidence type="ECO:0000256" key="1">
    <source>
        <dbReference type="ARBA" id="ARBA00001971"/>
    </source>
</evidence>
<gene>
    <name evidence="11" type="ORF">Daesc_000188</name>
</gene>
<dbReference type="PROSITE" id="PS00086">
    <property type="entry name" value="CYTOCHROME_P450"/>
    <property type="match status" value="1"/>
</dbReference>
<proteinExistence type="inferred from homology"/>
<evidence type="ECO:0008006" key="13">
    <source>
        <dbReference type="Google" id="ProtNLM"/>
    </source>
</evidence>
<comment type="similarity">
    <text evidence="2 9">Belongs to the cytochrome P450 family.</text>
</comment>
<dbReference type="EMBL" id="JBANMG010000001">
    <property type="protein sequence ID" value="KAK6957404.1"/>
    <property type="molecule type" value="Genomic_DNA"/>
</dbReference>
<keyword evidence="6 8" id="KW-0408">Iron</keyword>
<name>A0AAX6MY32_9PEZI</name>
<dbReference type="GO" id="GO:0004497">
    <property type="term" value="F:monooxygenase activity"/>
    <property type="evidence" value="ECO:0007669"/>
    <property type="project" value="UniProtKB-KW"/>
</dbReference>
<evidence type="ECO:0000256" key="3">
    <source>
        <dbReference type="ARBA" id="ARBA00022617"/>
    </source>
</evidence>
<dbReference type="InterPro" id="IPR002401">
    <property type="entry name" value="Cyt_P450_E_grp-I"/>
</dbReference>
<dbReference type="GO" id="GO:0020037">
    <property type="term" value="F:heme binding"/>
    <property type="evidence" value="ECO:0007669"/>
    <property type="project" value="InterPro"/>
</dbReference>
<dbReference type="Pfam" id="PF00067">
    <property type="entry name" value="p450"/>
    <property type="match status" value="1"/>
</dbReference>
<keyword evidence="4 8" id="KW-0479">Metal-binding</keyword>
<dbReference type="GO" id="GO:0005506">
    <property type="term" value="F:iron ion binding"/>
    <property type="evidence" value="ECO:0007669"/>
    <property type="project" value="InterPro"/>
</dbReference>
<feature type="region of interest" description="Disordered" evidence="10">
    <location>
        <begin position="235"/>
        <end position="263"/>
    </location>
</feature>
<dbReference type="AlphaFoldDB" id="A0AAX6MY32"/>
<evidence type="ECO:0000256" key="6">
    <source>
        <dbReference type="ARBA" id="ARBA00023004"/>
    </source>
</evidence>
<evidence type="ECO:0000256" key="8">
    <source>
        <dbReference type="PIRSR" id="PIRSR602401-1"/>
    </source>
</evidence>
<dbReference type="InterPro" id="IPR036396">
    <property type="entry name" value="Cyt_P450_sf"/>
</dbReference>
<evidence type="ECO:0000313" key="11">
    <source>
        <dbReference type="EMBL" id="KAK6957404.1"/>
    </source>
</evidence>
<dbReference type="InterPro" id="IPR017972">
    <property type="entry name" value="Cyt_P450_CS"/>
</dbReference>
<dbReference type="PRINTS" id="PR00385">
    <property type="entry name" value="P450"/>
</dbReference>
<organism evidence="11 12">
    <name type="scientific">Daldinia eschscholtzii</name>
    <dbReference type="NCBI Taxonomy" id="292717"/>
    <lineage>
        <taxon>Eukaryota</taxon>
        <taxon>Fungi</taxon>
        <taxon>Dikarya</taxon>
        <taxon>Ascomycota</taxon>
        <taxon>Pezizomycotina</taxon>
        <taxon>Sordariomycetes</taxon>
        <taxon>Xylariomycetidae</taxon>
        <taxon>Xylariales</taxon>
        <taxon>Hypoxylaceae</taxon>
        <taxon>Daldinia</taxon>
    </lineage>
</organism>
<dbReference type="SUPFAM" id="SSF48264">
    <property type="entry name" value="Cytochrome P450"/>
    <property type="match status" value="1"/>
</dbReference>
<dbReference type="PRINTS" id="PR00463">
    <property type="entry name" value="EP450I"/>
</dbReference>
<dbReference type="GO" id="GO:0016705">
    <property type="term" value="F:oxidoreductase activity, acting on paired donors, with incorporation or reduction of molecular oxygen"/>
    <property type="evidence" value="ECO:0007669"/>
    <property type="project" value="InterPro"/>
</dbReference>
<dbReference type="Gene3D" id="1.10.630.10">
    <property type="entry name" value="Cytochrome P450"/>
    <property type="match status" value="1"/>
</dbReference>
<evidence type="ECO:0000256" key="9">
    <source>
        <dbReference type="RuleBase" id="RU000461"/>
    </source>
</evidence>
<comment type="cofactor">
    <cofactor evidence="1 8">
        <name>heme</name>
        <dbReference type="ChEBI" id="CHEBI:30413"/>
    </cofactor>
</comment>
<evidence type="ECO:0000313" key="12">
    <source>
        <dbReference type="Proteomes" id="UP001369815"/>
    </source>
</evidence>
<comment type="caution">
    <text evidence="11">The sequence shown here is derived from an EMBL/GenBank/DDBJ whole genome shotgun (WGS) entry which is preliminary data.</text>
</comment>
<evidence type="ECO:0000256" key="2">
    <source>
        <dbReference type="ARBA" id="ARBA00010617"/>
    </source>
</evidence>
<keyword evidence="5 9" id="KW-0560">Oxidoreductase</keyword>
<evidence type="ECO:0000256" key="4">
    <source>
        <dbReference type="ARBA" id="ARBA00022723"/>
    </source>
</evidence>
<feature type="region of interest" description="Disordered" evidence="10">
    <location>
        <begin position="199"/>
        <end position="218"/>
    </location>
</feature>
<protein>
    <recommendedName>
        <fullName evidence="13">Cytochrome P450</fullName>
    </recommendedName>
</protein>
<feature type="binding site" description="axial binding residue" evidence="8">
    <location>
        <position position="198"/>
    </location>
    <ligand>
        <name>heme</name>
        <dbReference type="ChEBI" id="CHEBI:30413"/>
    </ligand>
    <ligandPart>
        <name>Fe</name>
        <dbReference type="ChEBI" id="CHEBI:18248"/>
    </ligandPart>
</feature>
<evidence type="ECO:0000256" key="10">
    <source>
        <dbReference type="SAM" id="MobiDB-lite"/>
    </source>
</evidence>
<dbReference type="InterPro" id="IPR001128">
    <property type="entry name" value="Cyt_P450"/>
</dbReference>
<dbReference type="PANTHER" id="PTHR24305:SF157">
    <property type="entry name" value="N-ACETYLTRYPTOPHAN 6-HYDROXYLASE IVOC-RELATED"/>
    <property type="match status" value="1"/>
</dbReference>
<evidence type="ECO:0000256" key="5">
    <source>
        <dbReference type="ARBA" id="ARBA00023002"/>
    </source>
</evidence>
<reference evidence="11 12" key="1">
    <citation type="journal article" date="2024" name="Front Chem Biol">
        <title>Unveiling the potential of Daldinia eschscholtzii MFLUCC 19-0629 through bioactivity and bioinformatics studies for enhanced sustainable agriculture production.</title>
        <authorList>
            <person name="Brooks S."/>
            <person name="Weaver J.A."/>
            <person name="Klomchit A."/>
            <person name="Alharthi S.A."/>
            <person name="Onlamun T."/>
            <person name="Nurani R."/>
            <person name="Vong T.K."/>
            <person name="Alberti F."/>
            <person name="Greco C."/>
        </authorList>
    </citation>
    <scope>NUCLEOTIDE SEQUENCE [LARGE SCALE GENOMIC DNA]</scope>
    <source>
        <strain evidence="11">MFLUCC 19-0629</strain>
    </source>
</reference>
<keyword evidence="7 9" id="KW-0503">Monooxygenase</keyword>
<keyword evidence="12" id="KW-1185">Reference proteome</keyword>
<dbReference type="Proteomes" id="UP001369815">
    <property type="component" value="Unassembled WGS sequence"/>
</dbReference>
<evidence type="ECO:0000256" key="7">
    <source>
        <dbReference type="ARBA" id="ARBA00023033"/>
    </source>
</evidence>
<dbReference type="InterPro" id="IPR050121">
    <property type="entry name" value="Cytochrome_P450_monoxygenase"/>
</dbReference>
<accession>A0AAX6MY32</accession>
<keyword evidence="3 8" id="KW-0349">Heme</keyword>
<dbReference type="PANTHER" id="PTHR24305">
    <property type="entry name" value="CYTOCHROME P450"/>
    <property type="match status" value="1"/>
</dbReference>
<sequence>MIKKEAERAVLSENEDIKVTATRKISQPETLFSVLRRSKAVPEEKTAARMAHEGVEMLMASFTPGHTMMFGMYYLHSNPHVLETLRRELDQANPDPAVDLTFRLLNTLPYLRAVVKELLRISFPMGMRLPMICRKDIQYEKWNIPAYTAISVNHRGLVFDPEVFVDPLKFKPERWLDSANVIDEKRYYVPFGKGARMCPGRDPGQVRQPTGSNNPCDSHTAVRVSVGRYCLGEGRGGKSRVSVGSSSLWKQRHQAQPGRASQL</sequence>